<proteinExistence type="predicted"/>
<evidence type="ECO:0000313" key="3">
    <source>
        <dbReference type="Proteomes" id="UP000285120"/>
    </source>
</evidence>
<dbReference type="EMBL" id="RAPK01000009">
    <property type="protein sequence ID" value="RKD72989.1"/>
    <property type="molecule type" value="Genomic_DNA"/>
</dbReference>
<evidence type="ECO:0000256" key="1">
    <source>
        <dbReference type="SAM" id="Phobius"/>
    </source>
</evidence>
<sequence>MKGLSFQKGVMFFGKHYISICICHSDLQRVYVLDNTKINLGKITWILLRSLPAGYQAGLFLLILLLAVRAAGGISLGAWETAGLPFYTVLLIFFGSHFMFPGEWRKFHGAEHKVFSYKGLKTVQNVNEIKKASITNRYCSTNIVVLYFAGFIIFTGLLWIPAGLSSAAAVSAWLNSILAFAGGVWLRGNSRKPLRRWVLRISYWTQKHIACAEPSEKHLTAAVQAYQLLQKKERGYYGNY</sequence>
<dbReference type="AlphaFoldDB" id="A0A419V398"/>
<protein>
    <submittedName>
        <fullName evidence="2">Uncharacterized protein DUF1385</fullName>
    </submittedName>
</protein>
<evidence type="ECO:0000313" key="2">
    <source>
        <dbReference type="EMBL" id="RKD72989.1"/>
    </source>
</evidence>
<name>A0A419V398_9BACL</name>
<keyword evidence="1" id="KW-1133">Transmembrane helix</keyword>
<dbReference type="Pfam" id="PF07136">
    <property type="entry name" value="DUF1385"/>
    <property type="match status" value="1"/>
</dbReference>
<gene>
    <name evidence="2" type="ORF">ATL39_2187</name>
</gene>
<dbReference type="Proteomes" id="UP000285120">
    <property type="component" value="Unassembled WGS sequence"/>
</dbReference>
<feature type="transmembrane region" description="Helical" evidence="1">
    <location>
        <begin position="139"/>
        <end position="160"/>
    </location>
</feature>
<feature type="transmembrane region" description="Helical" evidence="1">
    <location>
        <begin position="57"/>
        <end position="78"/>
    </location>
</feature>
<dbReference type="InterPro" id="IPR010787">
    <property type="entry name" value="DUF1385"/>
</dbReference>
<accession>A0A419V398</accession>
<feature type="transmembrane region" description="Helical" evidence="1">
    <location>
        <begin position="84"/>
        <end position="100"/>
    </location>
</feature>
<keyword evidence="3" id="KW-1185">Reference proteome</keyword>
<feature type="transmembrane region" description="Helical" evidence="1">
    <location>
        <begin position="166"/>
        <end position="186"/>
    </location>
</feature>
<organism evidence="2 3">
    <name type="scientific">Sinobaca qinghaiensis</name>
    <dbReference type="NCBI Taxonomy" id="342944"/>
    <lineage>
        <taxon>Bacteria</taxon>
        <taxon>Bacillati</taxon>
        <taxon>Bacillota</taxon>
        <taxon>Bacilli</taxon>
        <taxon>Bacillales</taxon>
        <taxon>Sporolactobacillaceae</taxon>
        <taxon>Sinobaca</taxon>
    </lineage>
</organism>
<dbReference type="OrthoDB" id="2147383at2"/>
<dbReference type="RefSeq" id="WP_120193378.1">
    <property type="nucleotide sequence ID" value="NZ_RAPK01000009.1"/>
</dbReference>
<keyword evidence="1" id="KW-0812">Transmembrane</keyword>
<reference evidence="2 3" key="1">
    <citation type="submission" date="2018-09" db="EMBL/GenBank/DDBJ databases">
        <title>Genomic Encyclopedia of Archaeal and Bacterial Type Strains, Phase II (KMG-II): from individual species to whole genera.</title>
        <authorList>
            <person name="Goeker M."/>
        </authorList>
    </citation>
    <scope>NUCLEOTIDE SEQUENCE [LARGE SCALE GENOMIC DNA]</scope>
    <source>
        <strain evidence="2 3">DSM 17008</strain>
    </source>
</reference>
<keyword evidence="1" id="KW-0472">Membrane</keyword>
<comment type="caution">
    <text evidence="2">The sequence shown here is derived from an EMBL/GenBank/DDBJ whole genome shotgun (WGS) entry which is preliminary data.</text>
</comment>